<sequence length="201" mass="22225">MAIISAFTIIRGLALFHLTLAFLFLTNPRYVADHNLTFILGESMGLPEAASFNKPSPATAFLAVILAFLGLSDLTAVSMNEELALLYWSSQTPVRLLFLFILTGYTYAFKPGGIAASSGWNYQKSVGDHLKNNLVFTFGFVEVVTWFWVRSIVHGLAGTMGAGYVGQVLTPKTQVYVSLREERHAIVNRQVERAKAEENML</sequence>
<reference evidence="1" key="1">
    <citation type="submission" date="2024-09" db="EMBL/GenBank/DDBJ databases">
        <title>Black Yeasts Isolated from many extreme environments.</title>
        <authorList>
            <person name="Coleine C."/>
            <person name="Stajich J.E."/>
            <person name="Selbmann L."/>
        </authorList>
    </citation>
    <scope>NUCLEOTIDE SEQUENCE</scope>
    <source>
        <strain evidence="1">CCFEE 5737</strain>
    </source>
</reference>
<keyword evidence="2" id="KW-1185">Reference proteome</keyword>
<name>A0ACC3CZT7_9PEZI</name>
<protein>
    <submittedName>
        <fullName evidence="1">Uncharacterized protein</fullName>
    </submittedName>
</protein>
<dbReference type="EMBL" id="JAWDJW010009145">
    <property type="protein sequence ID" value="KAK3059744.1"/>
    <property type="molecule type" value="Genomic_DNA"/>
</dbReference>
<proteinExistence type="predicted"/>
<accession>A0ACC3CZT7</accession>
<comment type="caution">
    <text evidence="1">The sequence shown here is derived from an EMBL/GenBank/DDBJ whole genome shotgun (WGS) entry which is preliminary data.</text>
</comment>
<evidence type="ECO:0000313" key="1">
    <source>
        <dbReference type="EMBL" id="KAK3059744.1"/>
    </source>
</evidence>
<organism evidence="1 2">
    <name type="scientific">Coniosporium uncinatum</name>
    <dbReference type="NCBI Taxonomy" id="93489"/>
    <lineage>
        <taxon>Eukaryota</taxon>
        <taxon>Fungi</taxon>
        <taxon>Dikarya</taxon>
        <taxon>Ascomycota</taxon>
        <taxon>Pezizomycotina</taxon>
        <taxon>Dothideomycetes</taxon>
        <taxon>Dothideomycetes incertae sedis</taxon>
        <taxon>Coniosporium</taxon>
    </lineage>
</organism>
<evidence type="ECO:0000313" key="2">
    <source>
        <dbReference type="Proteomes" id="UP001186974"/>
    </source>
</evidence>
<gene>
    <name evidence="1" type="ORF">LTS18_010147</name>
</gene>
<dbReference type="Proteomes" id="UP001186974">
    <property type="component" value="Unassembled WGS sequence"/>
</dbReference>